<evidence type="ECO:0000256" key="1">
    <source>
        <dbReference type="SAM" id="Phobius"/>
    </source>
</evidence>
<keyword evidence="3" id="KW-1185">Reference proteome</keyword>
<dbReference type="Proteomes" id="UP001208570">
    <property type="component" value="Unassembled WGS sequence"/>
</dbReference>
<proteinExistence type="predicted"/>
<protein>
    <submittedName>
        <fullName evidence="2">Uncharacterized protein</fullName>
    </submittedName>
</protein>
<gene>
    <name evidence="2" type="ORF">LSH36_895g01032</name>
</gene>
<evidence type="ECO:0000313" key="2">
    <source>
        <dbReference type="EMBL" id="KAK2142941.1"/>
    </source>
</evidence>
<keyword evidence="1" id="KW-0812">Transmembrane</keyword>
<feature type="transmembrane region" description="Helical" evidence="1">
    <location>
        <begin position="18"/>
        <end position="41"/>
    </location>
</feature>
<feature type="non-terminal residue" evidence="2">
    <location>
        <position position="134"/>
    </location>
</feature>
<dbReference type="Gene3D" id="3.30.200.20">
    <property type="entry name" value="Phosphorylase Kinase, domain 1"/>
    <property type="match status" value="1"/>
</dbReference>
<keyword evidence="1" id="KW-1133">Transmembrane helix</keyword>
<reference evidence="2" key="1">
    <citation type="journal article" date="2023" name="Mol. Biol. Evol.">
        <title>Third-Generation Sequencing Reveals the Adaptive Role of the Epigenome in Three Deep-Sea Polychaetes.</title>
        <authorList>
            <person name="Perez M."/>
            <person name="Aroh O."/>
            <person name="Sun Y."/>
            <person name="Lan Y."/>
            <person name="Juniper S.K."/>
            <person name="Young C.R."/>
            <person name="Angers B."/>
            <person name="Qian P.Y."/>
        </authorList>
    </citation>
    <scope>NUCLEOTIDE SEQUENCE</scope>
    <source>
        <strain evidence="2">P08H-3</strain>
    </source>
</reference>
<evidence type="ECO:0000313" key="3">
    <source>
        <dbReference type="Proteomes" id="UP001208570"/>
    </source>
</evidence>
<name>A0AAD9IYJ3_9ANNE</name>
<organism evidence="2 3">
    <name type="scientific">Paralvinella palmiformis</name>
    <dbReference type="NCBI Taxonomy" id="53620"/>
    <lineage>
        <taxon>Eukaryota</taxon>
        <taxon>Metazoa</taxon>
        <taxon>Spiralia</taxon>
        <taxon>Lophotrochozoa</taxon>
        <taxon>Annelida</taxon>
        <taxon>Polychaeta</taxon>
        <taxon>Sedentaria</taxon>
        <taxon>Canalipalpata</taxon>
        <taxon>Terebellida</taxon>
        <taxon>Terebelliformia</taxon>
        <taxon>Alvinellidae</taxon>
        <taxon>Paralvinella</taxon>
    </lineage>
</organism>
<dbReference type="EMBL" id="JAODUP010000895">
    <property type="protein sequence ID" value="KAK2142941.1"/>
    <property type="molecule type" value="Genomic_DNA"/>
</dbReference>
<sequence>MTANVIQGLSSGRGQLDLVHVLIPTVIVFFSVMTSALLLYFCIRRRWKKTKGCLTSKMATNPLYCSLQSSDHLTSMFPSHGVDDYSEKENYEINPANLILKETLGEGAFGRVLKGELLQVPSWISVEKLPTVVA</sequence>
<dbReference type="AlphaFoldDB" id="A0AAD9IYJ3"/>
<keyword evidence="1" id="KW-0472">Membrane</keyword>
<comment type="caution">
    <text evidence="2">The sequence shown here is derived from an EMBL/GenBank/DDBJ whole genome shotgun (WGS) entry which is preliminary data.</text>
</comment>
<accession>A0AAD9IYJ3</accession>